<feature type="signal peptide" evidence="1">
    <location>
        <begin position="1"/>
        <end position="19"/>
    </location>
</feature>
<dbReference type="Pfam" id="PF16549">
    <property type="entry name" value="T2SSS_2"/>
    <property type="match status" value="1"/>
</dbReference>
<dbReference type="AlphaFoldDB" id="A0A0B8P814"/>
<evidence type="ECO:0000313" key="3">
    <source>
        <dbReference type="Proteomes" id="UP000031670"/>
    </source>
</evidence>
<reference evidence="2 3" key="2">
    <citation type="submission" date="2015-01" db="EMBL/GenBank/DDBJ databases">
        <authorList>
            <consortium name="NBRP consortium"/>
            <person name="Sawabe T."/>
            <person name="Meirelles P."/>
            <person name="Feng G."/>
            <person name="Sayaka M."/>
            <person name="Hattori M."/>
            <person name="Ohkuma M."/>
        </authorList>
    </citation>
    <scope>NUCLEOTIDE SEQUENCE [LARGE SCALE GENOMIC DNA]</scope>
    <source>
        <strain evidence="2 3">JCM19232</strain>
    </source>
</reference>
<proteinExistence type="predicted"/>
<feature type="chain" id="PRO_5002139783" description="Lipoprotein" evidence="1">
    <location>
        <begin position="20"/>
        <end position="146"/>
    </location>
</feature>
<name>A0A0B8P814_9VIBR</name>
<evidence type="ECO:0000313" key="2">
    <source>
        <dbReference type="EMBL" id="GAM62401.1"/>
    </source>
</evidence>
<dbReference type="InterPro" id="IPR016502">
    <property type="entry name" value="T2SSS_2"/>
</dbReference>
<protein>
    <recommendedName>
        <fullName evidence="4">Lipoprotein</fullName>
    </recommendedName>
</protein>
<evidence type="ECO:0000256" key="1">
    <source>
        <dbReference type="SAM" id="SignalP"/>
    </source>
</evidence>
<gene>
    <name evidence="2" type="ORF">JCM19232_5365</name>
</gene>
<dbReference type="Gene3D" id="3.30.300.250">
    <property type="match status" value="1"/>
</dbReference>
<organism evidence="2 3">
    <name type="scientific">Vibrio ishigakensis</name>
    <dbReference type="NCBI Taxonomy" id="1481914"/>
    <lineage>
        <taxon>Bacteria</taxon>
        <taxon>Pseudomonadati</taxon>
        <taxon>Pseudomonadota</taxon>
        <taxon>Gammaproteobacteria</taxon>
        <taxon>Vibrionales</taxon>
        <taxon>Vibrionaceae</taxon>
        <taxon>Vibrio</taxon>
    </lineage>
</organism>
<dbReference type="Proteomes" id="UP000031670">
    <property type="component" value="Unassembled WGS sequence"/>
</dbReference>
<sequence>MVINFKKVLLALVAGAVLAGCASKDEKQKELELKADRRAGILASSLPITYGPLTIAKAQAKGTTVIIEMLYNQSGNKSAQQLVESAKNYYCSSDDVRASLNEGINYQIKVRNNRGQMVVEDMITAQTCSQPSKAEDPAKEAEAKTE</sequence>
<comment type="caution">
    <text evidence="2">The sequence shown here is derived from an EMBL/GenBank/DDBJ whole genome shotgun (WGS) entry which is preliminary data.</text>
</comment>
<dbReference type="EMBL" id="BBSA01000005">
    <property type="protein sequence ID" value="GAM62401.1"/>
    <property type="molecule type" value="Genomic_DNA"/>
</dbReference>
<accession>A0A0B8P814</accession>
<dbReference type="PROSITE" id="PS51257">
    <property type="entry name" value="PROKAR_LIPOPROTEIN"/>
    <property type="match status" value="1"/>
</dbReference>
<evidence type="ECO:0008006" key="4">
    <source>
        <dbReference type="Google" id="ProtNLM"/>
    </source>
</evidence>
<keyword evidence="1" id="KW-0732">Signal</keyword>
<reference evidence="2 3" key="1">
    <citation type="submission" date="2015-01" db="EMBL/GenBank/DDBJ databases">
        <title>Vibrio sp. C5 JCM 19232 whole genome shotgun sequence.</title>
        <authorList>
            <person name="Sawabe T."/>
            <person name="Meirelles P."/>
            <person name="Feng G."/>
            <person name="Sayaka M."/>
            <person name="Hattori M."/>
            <person name="Ohkuma M."/>
        </authorList>
    </citation>
    <scope>NUCLEOTIDE SEQUENCE [LARGE SCALE GENOMIC DNA]</scope>
    <source>
        <strain evidence="2 3">JCM19232</strain>
    </source>
</reference>